<evidence type="ECO:0000256" key="1">
    <source>
        <dbReference type="SAM" id="MobiDB-lite"/>
    </source>
</evidence>
<feature type="compositionally biased region" description="Polar residues" evidence="1">
    <location>
        <begin position="190"/>
        <end position="206"/>
    </location>
</feature>
<accession>A0A8H6C6H9</accession>
<dbReference type="AlphaFoldDB" id="A0A8H6C6H9"/>
<comment type="caution">
    <text evidence="2">The sequence shown here is derived from an EMBL/GenBank/DDBJ whole genome shotgun (WGS) entry which is preliminary data.</text>
</comment>
<feature type="compositionally biased region" description="Basic and acidic residues" evidence="1">
    <location>
        <begin position="20"/>
        <end position="51"/>
    </location>
</feature>
<proteinExistence type="predicted"/>
<dbReference type="GeneID" id="59335008"/>
<organism evidence="2 3">
    <name type="scientific">Letharia lupina</name>
    <dbReference type="NCBI Taxonomy" id="560253"/>
    <lineage>
        <taxon>Eukaryota</taxon>
        <taxon>Fungi</taxon>
        <taxon>Dikarya</taxon>
        <taxon>Ascomycota</taxon>
        <taxon>Pezizomycotina</taxon>
        <taxon>Lecanoromycetes</taxon>
        <taxon>OSLEUM clade</taxon>
        <taxon>Lecanoromycetidae</taxon>
        <taxon>Lecanorales</taxon>
        <taxon>Lecanorineae</taxon>
        <taxon>Parmeliaceae</taxon>
        <taxon>Letharia</taxon>
    </lineage>
</organism>
<name>A0A8H6C6H9_9LECA</name>
<dbReference type="EMBL" id="JACCJB010000025">
    <property type="protein sequence ID" value="KAF6217780.1"/>
    <property type="molecule type" value="Genomic_DNA"/>
</dbReference>
<protein>
    <submittedName>
        <fullName evidence="2">Uncharacterized protein</fullName>
    </submittedName>
</protein>
<dbReference type="RefSeq" id="XP_037147215.1">
    <property type="nucleotide sequence ID" value="XM_037297505.1"/>
</dbReference>
<evidence type="ECO:0000313" key="2">
    <source>
        <dbReference type="EMBL" id="KAF6217780.1"/>
    </source>
</evidence>
<dbReference type="Proteomes" id="UP000593566">
    <property type="component" value="Unassembled WGS sequence"/>
</dbReference>
<evidence type="ECO:0000313" key="3">
    <source>
        <dbReference type="Proteomes" id="UP000593566"/>
    </source>
</evidence>
<sequence length="225" mass="24529">MSDQAAKKSKPMPPLGAFAKKLDSQVDRVESGASKAEQKRAQEQHEGDTTKEYGLGAKVKPMPKKARARVSGTHSKRVESLLQQYEEDMAEKEKGDSTEYSSLGDGGKRLPRKRDFQESKLSHPDEYESESWRVEGSGKNLEGPGGTGGQLGAEVTSSRPRRTPASKPDSQVGSGRVRSEGPVMGAQRPRTGNTGNSQEPTESWASRNEGDGFESFEQWDLGDDD</sequence>
<reference evidence="2 3" key="1">
    <citation type="journal article" date="2020" name="Genomics">
        <title>Complete, high-quality genomes from long-read metagenomic sequencing of two wolf lichen thalli reveals enigmatic genome architecture.</title>
        <authorList>
            <person name="McKenzie S.K."/>
            <person name="Walston R.F."/>
            <person name="Allen J.L."/>
        </authorList>
    </citation>
    <scope>NUCLEOTIDE SEQUENCE [LARGE SCALE GENOMIC DNA]</scope>
    <source>
        <strain evidence="2">WasteWater1</strain>
    </source>
</reference>
<feature type="compositionally biased region" description="Basic and acidic residues" evidence="1">
    <location>
        <begin position="113"/>
        <end position="133"/>
    </location>
</feature>
<keyword evidence="3" id="KW-1185">Reference proteome</keyword>
<gene>
    <name evidence="2" type="ORF">HO133_006607</name>
</gene>
<feature type="region of interest" description="Disordered" evidence="1">
    <location>
        <begin position="1"/>
        <end position="225"/>
    </location>
</feature>